<gene>
    <name evidence="2" type="ORF">GCM10007927_00390</name>
</gene>
<dbReference type="EMBL" id="BSNL01000001">
    <property type="protein sequence ID" value="GLQ25236.1"/>
    <property type="molecule type" value="Genomic_DNA"/>
</dbReference>
<proteinExistence type="predicted"/>
<comment type="caution">
    <text evidence="2">The sequence shown here is derived from an EMBL/GenBank/DDBJ whole genome shotgun (WGS) entry which is preliminary data.</text>
</comment>
<keyword evidence="3" id="KW-1185">Reference proteome</keyword>
<reference evidence="2" key="1">
    <citation type="journal article" date="2014" name="Int. J. Syst. Evol. Microbiol.">
        <title>Complete genome of a new Firmicutes species belonging to the dominant human colonic microbiota ('Ruminococcus bicirculans') reveals two chromosomes and a selective capacity to utilize plant glucans.</title>
        <authorList>
            <consortium name="NISC Comparative Sequencing Program"/>
            <person name="Wegmann U."/>
            <person name="Louis P."/>
            <person name="Goesmann A."/>
            <person name="Henrissat B."/>
            <person name="Duncan S.H."/>
            <person name="Flint H.J."/>
        </authorList>
    </citation>
    <scope>NUCLEOTIDE SEQUENCE</scope>
    <source>
        <strain evidence="2">NBRC 109915</strain>
    </source>
</reference>
<feature type="region of interest" description="Disordered" evidence="1">
    <location>
        <begin position="1"/>
        <end position="25"/>
    </location>
</feature>
<dbReference type="Proteomes" id="UP001161388">
    <property type="component" value="Unassembled WGS sequence"/>
</dbReference>
<evidence type="ECO:0000313" key="2">
    <source>
        <dbReference type="EMBL" id="GLQ25236.1"/>
    </source>
</evidence>
<organism evidence="2 3">
    <name type="scientific">Sulfitobacter pacificus</name>
    <dbReference type="NCBI Taxonomy" id="1499314"/>
    <lineage>
        <taxon>Bacteria</taxon>
        <taxon>Pseudomonadati</taxon>
        <taxon>Pseudomonadota</taxon>
        <taxon>Alphaproteobacteria</taxon>
        <taxon>Rhodobacterales</taxon>
        <taxon>Roseobacteraceae</taxon>
        <taxon>Sulfitobacter</taxon>
    </lineage>
</organism>
<evidence type="ECO:0000313" key="3">
    <source>
        <dbReference type="Proteomes" id="UP001161388"/>
    </source>
</evidence>
<protein>
    <submittedName>
        <fullName evidence="2">Uncharacterized protein</fullName>
    </submittedName>
</protein>
<reference evidence="2" key="2">
    <citation type="submission" date="2023-01" db="EMBL/GenBank/DDBJ databases">
        <title>Draft genome sequence of Sulfitobacter pacificus strain NBRC 109915.</title>
        <authorList>
            <person name="Sun Q."/>
            <person name="Mori K."/>
        </authorList>
    </citation>
    <scope>NUCLEOTIDE SEQUENCE</scope>
    <source>
        <strain evidence="2">NBRC 109915</strain>
    </source>
</reference>
<accession>A0ABQ5VF41</accession>
<sequence>MRAGASPTWSEPEGSSHNESRLGRYQSLTQTFLHSRKAQMRQSFLENDENIQNFRVAFMIKLTGTADPKR</sequence>
<evidence type="ECO:0000256" key="1">
    <source>
        <dbReference type="SAM" id="MobiDB-lite"/>
    </source>
</evidence>
<name>A0ABQ5VF41_9RHOB</name>